<feature type="domain" description="ABC3 transporter permease C-terminal" evidence="8">
    <location>
        <begin position="847"/>
        <end position="969"/>
    </location>
</feature>
<feature type="transmembrane region" description="Helical" evidence="7">
    <location>
        <begin position="898"/>
        <end position="920"/>
    </location>
</feature>
<feature type="domain" description="ABC3 transporter permease C-terminal" evidence="8">
    <location>
        <begin position="324"/>
        <end position="442"/>
    </location>
</feature>
<dbReference type="GO" id="GO:0005886">
    <property type="term" value="C:plasma membrane"/>
    <property type="evidence" value="ECO:0007669"/>
    <property type="project" value="UniProtKB-SubCell"/>
</dbReference>
<dbReference type="GO" id="GO:0022857">
    <property type="term" value="F:transmembrane transporter activity"/>
    <property type="evidence" value="ECO:0007669"/>
    <property type="project" value="TreeGrafter"/>
</dbReference>
<dbReference type="Pfam" id="PF02687">
    <property type="entry name" value="FtsX"/>
    <property type="match status" value="2"/>
</dbReference>
<dbReference type="HOGENOM" id="CLU_013247_0_0_11"/>
<keyword evidence="3 7" id="KW-0812">Transmembrane</keyword>
<feature type="transmembrane region" description="Helical" evidence="7">
    <location>
        <begin position="535"/>
        <end position="557"/>
    </location>
</feature>
<keyword evidence="5 7" id="KW-0472">Membrane</keyword>
<reference evidence="9 10" key="1">
    <citation type="journal article" date="2010" name="Stand. Genomic Sci.">
        <title>Complete genome sequence of Intrasporangium calvum type strain (7 KIP).</title>
        <authorList>
            <person name="Del Rio T.G."/>
            <person name="Chertkov O."/>
            <person name="Yasawong M."/>
            <person name="Lucas S."/>
            <person name="Deshpande S."/>
            <person name="Cheng J.F."/>
            <person name="Detter C."/>
            <person name="Tapia R."/>
            <person name="Han C."/>
            <person name="Goodwin L."/>
            <person name="Pitluck S."/>
            <person name="Liolios K."/>
            <person name="Ivanova N."/>
            <person name="Mavromatis K."/>
            <person name="Pati A."/>
            <person name="Chen A."/>
            <person name="Palaniappan K."/>
            <person name="Land M."/>
            <person name="Hauser L."/>
            <person name="Chang Y.J."/>
            <person name="Jeffries C.D."/>
            <person name="Rohde M."/>
            <person name="Pukall R."/>
            <person name="Sikorski J."/>
            <person name="Goker M."/>
            <person name="Woyke T."/>
            <person name="Bristow J."/>
            <person name="Eisen J.A."/>
            <person name="Markowitz V."/>
            <person name="Hugenholtz P."/>
            <person name="Kyrpides N.C."/>
            <person name="Klenk H.P."/>
            <person name="Lapidus A."/>
        </authorList>
    </citation>
    <scope>NUCLEOTIDE SEQUENCE [LARGE SCALE GENOMIC DNA]</scope>
    <source>
        <strain evidence="10">ATCC 23552 / DSM 43043 / JCM 3097 / NBRC 12989 / 7 KIP</strain>
    </source>
</reference>
<dbReference type="KEGG" id="ica:Intca_2416"/>
<keyword evidence="2" id="KW-1003">Cell membrane</keyword>
<name>E6S6D4_INTC7</name>
<keyword evidence="10" id="KW-1185">Reference proteome</keyword>
<sequence length="976" mass="101555">MTGVDAPATEQVTTEEADFRPGGRWASWWASWRVAVRMARRDVRLHKGRSALIALMVALPVLALVGGAVVYATSDLDPKERLPFALGGAQASLYHSPGTSMVIQDATLEGTGTDGRAAKPIPGFEPGAESAALAALTEGRVTAVTNASAVVSLESKAERVDYLGIDGANWPAGGDRVRLLTGRWPATSDEVLVTQSGVARGLPSSGTMRMRIEGGDDEAREVTVVGTGSGFVQQYGQVVPTEIVGIPATMEVFDNDGPEYLLDRPEPVLANEVRRLNEHGITVLSRAVVMDPISFDGLPDVMGPASFDFTQRKDVQFAGVAALAGVGLLLLTSLLAGPAFAVSAARQRRTLALTASNGAGRNQLRRTVLGQALVLGVGATLIALATGLAGAWLVVRWLRTTRPGEFYGPFDIPWLAVIVVVLAAVVSSVVSALLPAKGLARLDVVAVLRGQNVSPRLRRRVPVAGLFVAGAGAAATLWAAAADSPNTMAAGSVALVVGTLLVVPLLLVWLARLTGRAPVPVRMATRDAARQRGRATPTVAAILAGAAALSTIFVAFASSTALDARFYVPRTTAGAGMAHTQHPPDQVLRAIRGAAPNVTATMTWRAAPPFDPTATTHPMSNAGRETHIDAVRPGCDPGAGIMGREVTVDAEGKPVPPTTTCATLGTTPYGPFSAIAVADAGLLAQRLSLTSEQRQLLESGGLVAADGKGVPERVVPLSDGWTSHPPHAQVDIADGKVSFQRYILTWSDRGPIVGEVTPLASAPAAYAPRISFAAAFPNKDIGAVMTPETAKRLGFSLEFSGIALDSPGGVTATDEDAIRAALAEAAPDSDVYVERGFRPETRLVFTIVAGVVGFIILLATLIATALSQAETQALSGTLAAVGATRLTRRALAAAQAGLFALLGMVLGVLVGLVPGVAVAWSSTVTNWQARENGLTDPIIVIPWLQLLAPVIVVPLLAAALAWLSIRRHPTVTRRLT</sequence>
<dbReference type="InterPro" id="IPR050250">
    <property type="entry name" value="Macrolide_Exporter_MacB"/>
</dbReference>
<evidence type="ECO:0000256" key="2">
    <source>
        <dbReference type="ARBA" id="ARBA00022475"/>
    </source>
</evidence>
<feature type="transmembrane region" description="Helical" evidence="7">
    <location>
        <begin position="940"/>
        <end position="965"/>
    </location>
</feature>
<protein>
    <recommendedName>
        <fullName evidence="8">ABC3 transporter permease C-terminal domain-containing protein</fullName>
    </recommendedName>
</protein>
<feature type="transmembrane region" description="Helical" evidence="7">
    <location>
        <begin position="317"/>
        <end position="342"/>
    </location>
</feature>
<evidence type="ECO:0000256" key="7">
    <source>
        <dbReference type="SAM" id="Phobius"/>
    </source>
</evidence>
<dbReference type="PANTHER" id="PTHR30572">
    <property type="entry name" value="MEMBRANE COMPONENT OF TRANSPORTER-RELATED"/>
    <property type="match status" value="1"/>
</dbReference>
<proteinExistence type="inferred from homology"/>
<comment type="subcellular location">
    <subcellularLocation>
        <location evidence="1">Cell membrane</location>
        <topology evidence="1">Multi-pass membrane protein</topology>
    </subcellularLocation>
</comment>
<evidence type="ECO:0000256" key="5">
    <source>
        <dbReference type="ARBA" id="ARBA00023136"/>
    </source>
</evidence>
<dbReference type="STRING" id="710696.Intca_2416"/>
<evidence type="ECO:0000256" key="1">
    <source>
        <dbReference type="ARBA" id="ARBA00004651"/>
    </source>
</evidence>
<evidence type="ECO:0000256" key="3">
    <source>
        <dbReference type="ARBA" id="ARBA00022692"/>
    </source>
</evidence>
<feature type="transmembrane region" description="Helical" evidence="7">
    <location>
        <begin position="414"/>
        <end position="440"/>
    </location>
</feature>
<feature type="transmembrane region" description="Helical" evidence="7">
    <location>
        <begin position="372"/>
        <end position="394"/>
    </location>
</feature>
<dbReference type="PANTHER" id="PTHR30572:SF4">
    <property type="entry name" value="ABC TRANSPORTER PERMEASE YTRF"/>
    <property type="match status" value="1"/>
</dbReference>
<feature type="transmembrane region" description="Helical" evidence="7">
    <location>
        <begin position="843"/>
        <end position="866"/>
    </location>
</feature>
<comment type="similarity">
    <text evidence="6">Belongs to the ABC-4 integral membrane protein family.</text>
</comment>
<feature type="transmembrane region" description="Helical" evidence="7">
    <location>
        <begin position="461"/>
        <end position="481"/>
    </location>
</feature>
<organism evidence="9 10">
    <name type="scientific">Intrasporangium calvum (strain ATCC 23552 / DSM 43043 / JCM 3097 / NBRC 12989 / NCIMB 10167 / NRRL B-3866 / 7 KIP)</name>
    <dbReference type="NCBI Taxonomy" id="710696"/>
    <lineage>
        <taxon>Bacteria</taxon>
        <taxon>Bacillati</taxon>
        <taxon>Actinomycetota</taxon>
        <taxon>Actinomycetes</taxon>
        <taxon>Micrococcales</taxon>
        <taxon>Intrasporangiaceae</taxon>
        <taxon>Intrasporangium</taxon>
    </lineage>
</organism>
<feature type="transmembrane region" description="Helical" evidence="7">
    <location>
        <begin position="50"/>
        <end position="72"/>
    </location>
</feature>
<evidence type="ECO:0000259" key="8">
    <source>
        <dbReference type="Pfam" id="PF02687"/>
    </source>
</evidence>
<dbReference type="RefSeq" id="WP_013493237.1">
    <property type="nucleotide sequence ID" value="NC_014830.1"/>
</dbReference>
<dbReference type="eggNOG" id="COG0577">
    <property type="taxonomic scope" value="Bacteria"/>
</dbReference>
<dbReference type="InterPro" id="IPR003838">
    <property type="entry name" value="ABC3_permease_C"/>
</dbReference>
<evidence type="ECO:0000256" key="4">
    <source>
        <dbReference type="ARBA" id="ARBA00022989"/>
    </source>
</evidence>
<evidence type="ECO:0000256" key="6">
    <source>
        <dbReference type="ARBA" id="ARBA00038076"/>
    </source>
</evidence>
<evidence type="ECO:0000313" key="9">
    <source>
        <dbReference type="EMBL" id="ADU48923.1"/>
    </source>
</evidence>
<feature type="transmembrane region" description="Helical" evidence="7">
    <location>
        <begin position="493"/>
        <end position="514"/>
    </location>
</feature>
<dbReference type="EMBL" id="CP002343">
    <property type="protein sequence ID" value="ADU48923.1"/>
    <property type="molecule type" value="Genomic_DNA"/>
</dbReference>
<evidence type="ECO:0000313" key="10">
    <source>
        <dbReference type="Proteomes" id="UP000008914"/>
    </source>
</evidence>
<keyword evidence="4 7" id="KW-1133">Transmembrane helix</keyword>
<gene>
    <name evidence="9" type="ordered locus">Intca_2416</name>
</gene>
<dbReference type="Proteomes" id="UP000008914">
    <property type="component" value="Chromosome"/>
</dbReference>
<dbReference type="AlphaFoldDB" id="E6S6D4"/>
<accession>E6S6D4</accession>